<dbReference type="OrthoDB" id="541052at2759"/>
<evidence type="ECO:0000259" key="1">
    <source>
        <dbReference type="SMART" id="SM00672"/>
    </source>
</evidence>
<evidence type="ECO:0000313" key="2">
    <source>
        <dbReference type="EMBL" id="KAF2102154.1"/>
    </source>
</evidence>
<name>A0A9P4IMJ9_9PEZI</name>
<dbReference type="SMART" id="SM00672">
    <property type="entry name" value="CAP10"/>
    <property type="match status" value="1"/>
</dbReference>
<dbReference type="InterPro" id="IPR051091">
    <property type="entry name" value="O-Glucosyltr/Glycosyltrsf_90"/>
</dbReference>
<dbReference type="InterPro" id="IPR006598">
    <property type="entry name" value="CAP10"/>
</dbReference>
<comment type="caution">
    <text evidence="2">The sequence shown here is derived from an EMBL/GenBank/DDBJ whole genome shotgun (WGS) entry which is preliminary data.</text>
</comment>
<reference evidence="2" key="1">
    <citation type="journal article" date="2020" name="Stud. Mycol.">
        <title>101 Dothideomycetes genomes: a test case for predicting lifestyles and emergence of pathogens.</title>
        <authorList>
            <person name="Haridas S."/>
            <person name="Albert R."/>
            <person name="Binder M."/>
            <person name="Bloem J."/>
            <person name="Labutti K."/>
            <person name="Salamov A."/>
            <person name="Andreopoulos B."/>
            <person name="Baker S."/>
            <person name="Barry K."/>
            <person name="Bills G."/>
            <person name="Bluhm B."/>
            <person name="Cannon C."/>
            <person name="Castanera R."/>
            <person name="Culley D."/>
            <person name="Daum C."/>
            <person name="Ezra D."/>
            <person name="Gonzalez J."/>
            <person name="Henrissat B."/>
            <person name="Kuo A."/>
            <person name="Liang C."/>
            <person name="Lipzen A."/>
            <person name="Lutzoni F."/>
            <person name="Magnuson J."/>
            <person name="Mondo S."/>
            <person name="Nolan M."/>
            <person name="Ohm R."/>
            <person name="Pangilinan J."/>
            <person name="Park H.-J."/>
            <person name="Ramirez L."/>
            <person name="Alfaro M."/>
            <person name="Sun H."/>
            <person name="Tritt A."/>
            <person name="Yoshinaga Y."/>
            <person name="Zwiers L.-H."/>
            <person name="Turgeon B."/>
            <person name="Goodwin S."/>
            <person name="Spatafora J."/>
            <person name="Crous P."/>
            <person name="Grigoriev I."/>
        </authorList>
    </citation>
    <scope>NUCLEOTIDE SEQUENCE</scope>
    <source>
        <strain evidence="2">CBS 133067</strain>
    </source>
</reference>
<feature type="domain" description="Glycosyl transferase CAP10" evidence="1">
    <location>
        <begin position="217"/>
        <end position="511"/>
    </location>
</feature>
<gene>
    <name evidence="2" type="ORF">NA57DRAFT_64729</name>
</gene>
<dbReference type="PANTHER" id="PTHR12203">
    <property type="entry name" value="KDEL LYS-ASP-GLU-LEU CONTAINING - RELATED"/>
    <property type="match status" value="1"/>
</dbReference>
<dbReference type="Pfam" id="PF05686">
    <property type="entry name" value="Glyco_transf_90"/>
    <property type="match status" value="1"/>
</dbReference>
<accession>A0A9P4IMJ9</accession>
<dbReference type="AlphaFoldDB" id="A0A9P4IMJ9"/>
<evidence type="ECO:0000313" key="3">
    <source>
        <dbReference type="Proteomes" id="UP000799772"/>
    </source>
</evidence>
<keyword evidence="3" id="KW-1185">Reference proteome</keyword>
<protein>
    <recommendedName>
        <fullName evidence="1">Glycosyl transferase CAP10 domain-containing protein</fullName>
    </recommendedName>
</protein>
<dbReference type="Proteomes" id="UP000799772">
    <property type="component" value="Unassembled WGS sequence"/>
</dbReference>
<sequence length="520" mass="60395">MRQSSNLHEAVEEYRRRYGIHPPPKFDVWYEFAKSKGIVLIDEFDTIHDNLLPFWAFTPGTIRARLTEALGYDENGLLNLFIRDGHVTMIEGGTDWIRKALVGMIEGFVEHLPDMDIAFNIHDEPRVVVPHSELSHMVHIAKTKWMPAANSNASPRNSFSSRPKDMNDGKSYKEFSTTRFNKFSHQATWSHSRLSCPPESPARDFTEQSVDNLTSYALGDPGFIYNITGFSDICNSPSLRESYGFFDRPNMFITTQDLIPVFSQSKLSSFQDILYPSPWYWANKVEYKENNDMLWEQKESKLYWRGSTTGGYSRSGGWRRHHRQRCVQKINSPNDANIMANRGVEDGVADWRMEKVSRADFTRSIDVHFSSVGQCDAGDCHAQKEFFRVVDHAEQQNAWGFKYLLDMDGNAFSGRFYAFLKSHSLVYKVALFREWHADWLTPWLHYVPLSLRGDEWLESVRYFAGEEQGKDLGRKIAEEGREWANKALRNEDMEVWFFRLLLEYGRLLDDDREVIGYPGQ</sequence>
<organism evidence="2 3">
    <name type="scientific">Rhizodiscina lignyota</name>
    <dbReference type="NCBI Taxonomy" id="1504668"/>
    <lineage>
        <taxon>Eukaryota</taxon>
        <taxon>Fungi</taxon>
        <taxon>Dikarya</taxon>
        <taxon>Ascomycota</taxon>
        <taxon>Pezizomycotina</taxon>
        <taxon>Dothideomycetes</taxon>
        <taxon>Pleosporomycetidae</taxon>
        <taxon>Aulographales</taxon>
        <taxon>Rhizodiscinaceae</taxon>
        <taxon>Rhizodiscina</taxon>
    </lineage>
</organism>
<dbReference type="EMBL" id="ML978123">
    <property type="protein sequence ID" value="KAF2102154.1"/>
    <property type="molecule type" value="Genomic_DNA"/>
</dbReference>
<dbReference type="PANTHER" id="PTHR12203:SF104">
    <property type="entry name" value="PROTEIN CAP1, PUTATIVE (AFU_ORTHOLOGUE AFUA_1G05595)-RELATED"/>
    <property type="match status" value="1"/>
</dbReference>
<proteinExistence type="predicted"/>